<reference evidence="1 2" key="1">
    <citation type="journal article" date="2022" name="Allergy">
        <title>Genome assembly and annotation of Periplaneta americana reveal a comprehensive cockroach allergen profile.</title>
        <authorList>
            <person name="Wang L."/>
            <person name="Xiong Q."/>
            <person name="Saelim N."/>
            <person name="Wang L."/>
            <person name="Nong W."/>
            <person name="Wan A.T."/>
            <person name="Shi M."/>
            <person name="Liu X."/>
            <person name="Cao Q."/>
            <person name="Hui J.H.L."/>
            <person name="Sookrung N."/>
            <person name="Leung T.F."/>
            <person name="Tungtrongchitr A."/>
            <person name="Tsui S.K.W."/>
        </authorList>
    </citation>
    <scope>NUCLEOTIDE SEQUENCE [LARGE SCALE GENOMIC DNA]</scope>
    <source>
        <strain evidence="1">PWHHKU_190912</strain>
    </source>
</reference>
<proteinExistence type="predicted"/>
<gene>
    <name evidence="1" type="ORF">ANN_26962</name>
</gene>
<evidence type="ECO:0000313" key="1">
    <source>
        <dbReference type="EMBL" id="KAJ4426153.1"/>
    </source>
</evidence>
<evidence type="ECO:0000313" key="2">
    <source>
        <dbReference type="Proteomes" id="UP001148838"/>
    </source>
</evidence>
<accession>A0ABQ8RWU6</accession>
<dbReference type="EMBL" id="JAJSOF020000040">
    <property type="protein sequence ID" value="KAJ4426153.1"/>
    <property type="molecule type" value="Genomic_DNA"/>
</dbReference>
<keyword evidence="2" id="KW-1185">Reference proteome</keyword>
<comment type="caution">
    <text evidence="1">The sequence shown here is derived from an EMBL/GenBank/DDBJ whole genome shotgun (WGS) entry which is preliminary data.</text>
</comment>
<sequence>MSPGSKTESYPAFARIGLRETPEKTSTRILSRKFKSKGFGDRGYGRKREGLANENEKVYKEASGWKKKTIRSEGLTTQGMSDTASSGKVEADTYDVIERKKAWLQISSSSPCKQQLLKTADNSGRDKMMSQLTAGRVSHKKQVKKLGKEKQIRHSTPVDCGWGTNAFRMLSTPLSPVLDSPLNFELRSPNCGPLHSNSGLRSLTQLRTHSSRSPVSKLALLLHKTGWLAVQRLQQQLLAQLPLFLYNQTIVSREYDTGNLYGCPEDGTSRILWISPLTAAVAISPLLSTPQHMPQEADARATSAPNHGRLCPPSAGREIVENKVIETIEERRLKWFGHVKTISNGRILEDIAGVDCGGKEKKKKIKRTMDG</sequence>
<organism evidence="1 2">
    <name type="scientific">Periplaneta americana</name>
    <name type="common">American cockroach</name>
    <name type="synonym">Blatta americana</name>
    <dbReference type="NCBI Taxonomy" id="6978"/>
    <lineage>
        <taxon>Eukaryota</taxon>
        <taxon>Metazoa</taxon>
        <taxon>Ecdysozoa</taxon>
        <taxon>Arthropoda</taxon>
        <taxon>Hexapoda</taxon>
        <taxon>Insecta</taxon>
        <taxon>Pterygota</taxon>
        <taxon>Neoptera</taxon>
        <taxon>Polyneoptera</taxon>
        <taxon>Dictyoptera</taxon>
        <taxon>Blattodea</taxon>
        <taxon>Blattoidea</taxon>
        <taxon>Blattidae</taxon>
        <taxon>Blattinae</taxon>
        <taxon>Periplaneta</taxon>
    </lineage>
</organism>
<dbReference type="Proteomes" id="UP001148838">
    <property type="component" value="Unassembled WGS sequence"/>
</dbReference>
<name>A0ABQ8RWU6_PERAM</name>
<protein>
    <submittedName>
        <fullName evidence="1">Uncharacterized protein</fullName>
    </submittedName>
</protein>